<dbReference type="GeneID" id="78358746"/>
<organism evidence="14 15">
    <name type="scientific">Gordonibacter pamelaeae</name>
    <dbReference type="NCBI Taxonomy" id="471189"/>
    <lineage>
        <taxon>Bacteria</taxon>
        <taxon>Bacillati</taxon>
        <taxon>Actinomycetota</taxon>
        <taxon>Coriobacteriia</taxon>
        <taxon>Eggerthellales</taxon>
        <taxon>Eggerthellaceae</taxon>
        <taxon>Gordonibacter</taxon>
    </lineage>
</organism>
<feature type="domain" description="Tryptophan synthase beta chain-like PALP" evidence="13">
    <location>
        <begin position="80"/>
        <end position="420"/>
    </location>
</feature>
<evidence type="ECO:0000256" key="4">
    <source>
        <dbReference type="ARBA" id="ARBA00009982"/>
    </source>
</evidence>
<dbReference type="EC" id="4.2.1.20" evidence="6"/>
<gene>
    <name evidence="14" type="ORF">C1877_03335</name>
</gene>
<sequence length="461" mass="50415">MTENAPHRLYLREDQIPAQWYNLRADMPEKPEPIRLPNGAVATPEDLAPVFCDELVRQELDDDTAYFDIPEPVREMYRIYRPSPLCRAYNLERALGTPAKIYYKFEGNNTSGSHKLNSAIAQAYYAKAQELTGITTETGAGQWGTALAEAADHFGLDLDVFMVKCSYEQKPFRRNIMETFKANVTPSPSDTTAIGRKMLADHPDSTGSLGTAISEAVERALNIPENKGRYTLGSVLNQVVLHQSVIGLESYAAFEELGAYPDVVIGCAGGGSNLGGLIAPFMCDKLRGEKPDTRFVAVEPASCPSLTRGRFAYDFADTGQTCPLAKMYTLGNGFQPSPDHAGGLRYHGMSPIVSKLKHDGYLEAVAVKQTDVFAAAVEFARLETILPAPESAHAIFQAMEEARRCAETGEAKTILFGLTGTGYFDMKAYDAFNRGEMADHEPTDEELAAGFATIPHIEGLQ</sequence>
<comment type="cofactor">
    <cofactor evidence="1">
        <name>pyridoxal 5'-phosphate</name>
        <dbReference type="ChEBI" id="CHEBI:597326"/>
    </cofactor>
</comment>
<evidence type="ECO:0000256" key="3">
    <source>
        <dbReference type="ARBA" id="ARBA00004733"/>
    </source>
</evidence>
<keyword evidence="15" id="KW-1185">Reference proteome</keyword>
<dbReference type="InterPro" id="IPR001926">
    <property type="entry name" value="TrpB-like_PALP"/>
</dbReference>
<comment type="subunit">
    <text evidence="5">Tetramer of two alpha and two beta chains.</text>
</comment>
<dbReference type="InterPro" id="IPR036052">
    <property type="entry name" value="TrpB-like_PALP_sf"/>
</dbReference>
<dbReference type="InterPro" id="IPR006316">
    <property type="entry name" value="Trp_synth_b-like"/>
</dbReference>
<dbReference type="Gene3D" id="3.40.50.1100">
    <property type="match status" value="2"/>
</dbReference>
<keyword evidence="7" id="KW-0028">Amino-acid biosynthesis</keyword>
<evidence type="ECO:0000256" key="5">
    <source>
        <dbReference type="ARBA" id="ARBA00011270"/>
    </source>
</evidence>
<evidence type="ECO:0000259" key="13">
    <source>
        <dbReference type="Pfam" id="PF00291"/>
    </source>
</evidence>
<dbReference type="GO" id="GO:0030170">
    <property type="term" value="F:pyridoxal phosphate binding"/>
    <property type="evidence" value="ECO:0007669"/>
    <property type="project" value="InterPro"/>
</dbReference>
<evidence type="ECO:0000313" key="14">
    <source>
        <dbReference type="EMBL" id="RDB66239.1"/>
    </source>
</evidence>
<dbReference type="Pfam" id="PF00291">
    <property type="entry name" value="PALP"/>
    <property type="match status" value="1"/>
</dbReference>
<keyword evidence="9" id="KW-0663">Pyridoxal phosphate</keyword>
<evidence type="ECO:0000256" key="2">
    <source>
        <dbReference type="ARBA" id="ARBA00002786"/>
    </source>
</evidence>
<dbReference type="PIRSF" id="PIRSF001413">
    <property type="entry name" value="Trp_syn_beta"/>
    <property type="match status" value="1"/>
</dbReference>
<dbReference type="OrthoDB" id="9766131at2"/>
<keyword evidence="8" id="KW-0822">Tryptophan biosynthesis</keyword>
<proteinExistence type="inferred from homology"/>
<dbReference type="RefSeq" id="WP_015540225.1">
    <property type="nucleotide sequence ID" value="NZ_CABMMS010000002.1"/>
</dbReference>
<dbReference type="NCBIfam" id="NF009057">
    <property type="entry name" value="PRK12391.1"/>
    <property type="match status" value="1"/>
</dbReference>
<evidence type="ECO:0000256" key="6">
    <source>
        <dbReference type="ARBA" id="ARBA00012043"/>
    </source>
</evidence>
<dbReference type="NCBIfam" id="TIGR01415">
    <property type="entry name" value="trpB_rel"/>
    <property type="match status" value="1"/>
</dbReference>
<dbReference type="SUPFAM" id="SSF53686">
    <property type="entry name" value="Tryptophan synthase beta subunit-like PLP-dependent enzymes"/>
    <property type="match status" value="1"/>
</dbReference>
<keyword evidence="10" id="KW-0057">Aromatic amino acid biosynthesis</keyword>
<dbReference type="PANTHER" id="PTHR48077">
    <property type="entry name" value="TRYPTOPHAN SYNTHASE-RELATED"/>
    <property type="match status" value="1"/>
</dbReference>
<accession>A0A369M5T8</accession>
<evidence type="ECO:0000256" key="11">
    <source>
        <dbReference type="ARBA" id="ARBA00023239"/>
    </source>
</evidence>
<dbReference type="Proteomes" id="UP000254000">
    <property type="component" value="Unassembled WGS sequence"/>
</dbReference>
<name>A0A369M5T8_9ACTN</name>
<dbReference type="GO" id="GO:0005737">
    <property type="term" value="C:cytoplasm"/>
    <property type="evidence" value="ECO:0007669"/>
    <property type="project" value="TreeGrafter"/>
</dbReference>
<protein>
    <recommendedName>
        <fullName evidence="6">tryptophan synthase</fullName>
        <ecNumber evidence="6">4.2.1.20</ecNumber>
    </recommendedName>
</protein>
<evidence type="ECO:0000256" key="9">
    <source>
        <dbReference type="ARBA" id="ARBA00022898"/>
    </source>
</evidence>
<evidence type="ECO:0000256" key="1">
    <source>
        <dbReference type="ARBA" id="ARBA00001933"/>
    </source>
</evidence>
<dbReference type="GO" id="GO:0052684">
    <property type="term" value="F:L-serine hydro-lyase (adding indole, L-tryptophan-forming) activity"/>
    <property type="evidence" value="ECO:0007669"/>
    <property type="project" value="TreeGrafter"/>
</dbReference>
<reference evidence="14 15" key="1">
    <citation type="journal article" date="2018" name="Elife">
        <title>Discovery and characterization of a prevalent human gut bacterial enzyme sufficient for the inactivation of a family of plant toxins.</title>
        <authorList>
            <person name="Koppel N."/>
            <person name="Bisanz J.E."/>
            <person name="Pandelia M.E."/>
            <person name="Turnbaugh P.J."/>
            <person name="Balskus E.P."/>
        </authorList>
    </citation>
    <scope>NUCLEOTIDE SEQUENCE [LARGE SCALE GENOMIC DNA]</scope>
    <source>
        <strain evidence="14 15">3C</strain>
    </source>
</reference>
<dbReference type="PIRSF" id="PIRSF500824">
    <property type="entry name" value="TrpB_prok"/>
    <property type="match status" value="1"/>
</dbReference>
<evidence type="ECO:0000256" key="8">
    <source>
        <dbReference type="ARBA" id="ARBA00022822"/>
    </source>
</evidence>
<comment type="catalytic activity">
    <reaction evidence="12">
        <text>(1S,2R)-1-C-(indol-3-yl)glycerol 3-phosphate + L-serine = D-glyceraldehyde 3-phosphate + L-tryptophan + H2O</text>
        <dbReference type="Rhea" id="RHEA:10532"/>
        <dbReference type="ChEBI" id="CHEBI:15377"/>
        <dbReference type="ChEBI" id="CHEBI:33384"/>
        <dbReference type="ChEBI" id="CHEBI:57912"/>
        <dbReference type="ChEBI" id="CHEBI:58866"/>
        <dbReference type="ChEBI" id="CHEBI:59776"/>
        <dbReference type="EC" id="4.2.1.20"/>
    </reaction>
</comment>
<evidence type="ECO:0000256" key="7">
    <source>
        <dbReference type="ARBA" id="ARBA00022605"/>
    </source>
</evidence>
<evidence type="ECO:0000256" key="10">
    <source>
        <dbReference type="ARBA" id="ARBA00023141"/>
    </source>
</evidence>
<dbReference type="GO" id="GO:0004834">
    <property type="term" value="F:tryptophan synthase activity"/>
    <property type="evidence" value="ECO:0007669"/>
    <property type="project" value="UniProtKB-EC"/>
</dbReference>
<dbReference type="InterPro" id="IPR023026">
    <property type="entry name" value="Trp_synth_beta/beta-like"/>
</dbReference>
<comment type="similarity">
    <text evidence="4">Belongs to the TrpB family.</text>
</comment>
<evidence type="ECO:0000256" key="12">
    <source>
        <dbReference type="ARBA" id="ARBA00049047"/>
    </source>
</evidence>
<dbReference type="AlphaFoldDB" id="A0A369M5T8"/>
<comment type="pathway">
    <text evidence="3">Amino-acid biosynthesis; L-tryptophan biosynthesis; L-tryptophan from chorismate: step 5/5.</text>
</comment>
<comment type="function">
    <text evidence="2">The beta subunit is responsible for the synthesis of L-tryptophan from indole and L-serine.</text>
</comment>
<evidence type="ECO:0000313" key="15">
    <source>
        <dbReference type="Proteomes" id="UP000254000"/>
    </source>
</evidence>
<dbReference type="EMBL" id="PPTS01000002">
    <property type="protein sequence ID" value="RDB66239.1"/>
    <property type="molecule type" value="Genomic_DNA"/>
</dbReference>
<keyword evidence="11" id="KW-0456">Lyase</keyword>
<dbReference type="PANTHER" id="PTHR48077:SF6">
    <property type="entry name" value="TRYPTOPHAN SYNTHASE"/>
    <property type="match status" value="1"/>
</dbReference>
<comment type="caution">
    <text evidence="14">The sequence shown here is derived from an EMBL/GenBank/DDBJ whole genome shotgun (WGS) entry which is preliminary data.</text>
</comment>